<feature type="signal peptide" evidence="1">
    <location>
        <begin position="1"/>
        <end position="18"/>
    </location>
</feature>
<dbReference type="PROSITE" id="PS51257">
    <property type="entry name" value="PROKAR_LIPOPROTEIN"/>
    <property type="match status" value="1"/>
</dbReference>
<keyword evidence="1" id="KW-0732">Signal</keyword>
<dbReference type="InterPro" id="IPR013783">
    <property type="entry name" value="Ig-like_fold"/>
</dbReference>
<gene>
    <name evidence="3" type="ORF">SU48_05245</name>
</gene>
<protein>
    <recommendedName>
        <fullName evidence="2">PKD domain-containing protein</fullName>
    </recommendedName>
</protein>
<proteinExistence type="predicted"/>
<reference evidence="3 4" key="1">
    <citation type="submission" date="2015-01" db="EMBL/GenBank/DDBJ databases">
        <title>Deinococcus puniceus/DY1/ whole genome sequencing.</title>
        <authorList>
            <person name="Kim M.K."/>
            <person name="Srinivasan S."/>
            <person name="Lee J.-J."/>
        </authorList>
    </citation>
    <scope>NUCLEOTIDE SEQUENCE [LARGE SCALE GENOMIC DNA]</scope>
    <source>
        <strain evidence="3 4">DY1</strain>
    </source>
</reference>
<dbReference type="STRING" id="1182568.SU48_05245"/>
<evidence type="ECO:0000313" key="3">
    <source>
        <dbReference type="EMBL" id="ANE43270.1"/>
    </source>
</evidence>
<dbReference type="PATRIC" id="fig|1182568.3.peg.1088"/>
<dbReference type="InterPro" id="IPR022409">
    <property type="entry name" value="PKD/Chitinase_dom"/>
</dbReference>
<evidence type="ECO:0000259" key="2">
    <source>
        <dbReference type="PROSITE" id="PS50093"/>
    </source>
</evidence>
<dbReference type="AlphaFoldDB" id="A0A172T8D9"/>
<dbReference type="PROSITE" id="PS50093">
    <property type="entry name" value="PKD"/>
    <property type="match status" value="1"/>
</dbReference>
<dbReference type="OrthoDB" id="973965at2"/>
<dbReference type="SUPFAM" id="SSF49299">
    <property type="entry name" value="PKD domain"/>
    <property type="match status" value="1"/>
</dbReference>
<organism evidence="3 4">
    <name type="scientific">Deinococcus puniceus</name>
    <dbReference type="NCBI Taxonomy" id="1182568"/>
    <lineage>
        <taxon>Bacteria</taxon>
        <taxon>Thermotogati</taxon>
        <taxon>Deinococcota</taxon>
        <taxon>Deinococci</taxon>
        <taxon>Deinococcales</taxon>
        <taxon>Deinococcaceae</taxon>
        <taxon>Deinococcus</taxon>
    </lineage>
</organism>
<accession>A0A172T8D9</accession>
<name>A0A172T8D9_9DEIO</name>
<feature type="chain" id="PRO_5008000481" description="PKD domain-containing protein" evidence="1">
    <location>
        <begin position="19"/>
        <end position="573"/>
    </location>
</feature>
<dbReference type="InterPro" id="IPR000601">
    <property type="entry name" value="PKD_dom"/>
</dbReference>
<dbReference type="InterPro" id="IPR008969">
    <property type="entry name" value="CarboxyPept-like_regulatory"/>
</dbReference>
<dbReference type="SUPFAM" id="SSF49464">
    <property type="entry name" value="Carboxypeptidase regulatory domain-like"/>
    <property type="match status" value="1"/>
</dbReference>
<keyword evidence="4" id="KW-1185">Reference proteome</keyword>
<feature type="domain" description="PKD" evidence="2">
    <location>
        <begin position="49"/>
        <end position="110"/>
    </location>
</feature>
<dbReference type="Proteomes" id="UP000077363">
    <property type="component" value="Chromosome"/>
</dbReference>
<dbReference type="CDD" id="cd00146">
    <property type="entry name" value="PKD"/>
    <property type="match status" value="1"/>
</dbReference>
<dbReference type="Pfam" id="PF18911">
    <property type="entry name" value="PKD_4"/>
    <property type="match status" value="1"/>
</dbReference>
<evidence type="ECO:0000313" key="4">
    <source>
        <dbReference type="Proteomes" id="UP000077363"/>
    </source>
</evidence>
<dbReference type="KEGG" id="dpu:SU48_05245"/>
<dbReference type="EMBL" id="CP011387">
    <property type="protein sequence ID" value="ANE43270.1"/>
    <property type="molecule type" value="Genomic_DNA"/>
</dbReference>
<dbReference type="InterPro" id="IPR035986">
    <property type="entry name" value="PKD_dom_sf"/>
</dbReference>
<sequence>MRNVFATVSVLTAALTLASCNNPVPPSTNQAPVAAFISTGQAAFKPTLLDASTSTDPEQGALTYLWDLGNGQTAQGQKVQTSFAGGTHPVKLTVTDPLGSSHTVSNTIVVNSAPATGQAALTLKVIDLNGAALSGASVQFAGQSATTNAQGVAPLAGIPVGTTALLRVSKAGFISQVTQQSLVTGTTLSSLRISLRPVGTTATLDASAGGTLTAPNGTSIVMPPNALVDSSGNAVTGNVQVQMTPIAGADAAFLGEGRAISAAGAESRLMTYGMLDVVLTKNNQTLHLAPGKTAQLKMNLAIDNHLNGSAIAVGDSIPTWWFNENSGVWIEEGQGQVVASSTAPTGKALTMTVTHFTSWNWDLLISGSASTSLAVKCMYLDGSGNPTVPLPAGQSCAVNAYVTQPNSTTPIATTSGSVSPNGDLIYNLPAGMAVSVTGVAGGFVGSAGTSTGQQTSLSNPLIIPLTTALTPTAPFSFTTTTYGPSYGFFRQVALGFTGTSGLTPTFTAALNAGASQAMTTCSPMSGGGYTTLPCIEQLSAALVQIAFPNVSGQVFTVTGTAGSSSATATVTLP</sequence>
<dbReference type="SMART" id="SM00089">
    <property type="entry name" value="PKD"/>
    <property type="match status" value="1"/>
</dbReference>
<dbReference type="RefSeq" id="WP_064014332.1">
    <property type="nucleotide sequence ID" value="NZ_CP011387.1"/>
</dbReference>
<evidence type="ECO:0000256" key="1">
    <source>
        <dbReference type="SAM" id="SignalP"/>
    </source>
</evidence>
<dbReference type="Gene3D" id="2.60.40.10">
    <property type="entry name" value="Immunoglobulins"/>
    <property type="match status" value="1"/>
</dbReference>